<dbReference type="AlphaFoldDB" id="A0ABD5Q1B2"/>
<reference evidence="2 3" key="1">
    <citation type="journal article" date="2019" name="Int. J. Syst. Evol. Microbiol.">
        <title>The Global Catalogue of Microorganisms (GCM) 10K type strain sequencing project: providing services to taxonomists for standard genome sequencing and annotation.</title>
        <authorList>
            <consortium name="The Broad Institute Genomics Platform"/>
            <consortium name="The Broad Institute Genome Sequencing Center for Infectious Disease"/>
            <person name="Wu L."/>
            <person name="Ma J."/>
        </authorList>
    </citation>
    <scope>NUCLEOTIDE SEQUENCE [LARGE SCALE GENOMIC DNA]</scope>
    <source>
        <strain evidence="2 3">XZYJ18</strain>
    </source>
</reference>
<feature type="region of interest" description="Disordered" evidence="1">
    <location>
        <begin position="480"/>
        <end position="508"/>
    </location>
</feature>
<dbReference type="RefSeq" id="WP_254269752.1">
    <property type="nucleotide sequence ID" value="NZ_CP100400.1"/>
</dbReference>
<evidence type="ECO:0000313" key="3">
    <source>
        <dbReference type="Proteomes" id="UP001595945"/>
    </source>
</evidence>
<gene>
    <name evidence="2" type="ORF">ACFO9K_09555</name>
</gene>
<proteinExistence type="predicted"/>
<dbReference type="GeneID" id="73044804"/>
<comment type="caution">
    <text evidence="2">The sequence shown here is derived from an EMBL/GenBank/DDBJ whole genome shotgun (WGS) entry which is preliminary data.</text>
</comment>
<sequence length="508" mass="56720">MRTPLALALLVLVSATTTFVAVPAGADARAHSDAARAQDGAPPDPESDVLGWENGYWYNESLSIVRNDGINESERRKIVARAMARVERIRQLEFRKTVPVRVIPRERFQNRSQGPVEDRRRTFDNVKFEALFMVNETTNSLAVQERNAGSSIGGFYSPTEDSIVVISETRPPKVDELTLAHELVHALQDQHFDLTEFNRSTREEHNEIDGLVEGDANYVQYLYTKNCNQNWSGTCLERTGRAGGGNGTLANAGIYLLKYQPYSDGPPFVAAIRNESGWDGVNALYEDPPNSTEQVIHPELYGEDLPSEVELRDESNEDWRRVKLEDRGVNYAEFGEAGLFTMLLYPSLTQEGTETVIPRESFATRNPATDQNALDAYNYSHPTTAGWDGDKLYAYVNENVPENETGYVWKTVWDSEKDAEQFAEAYRKLLNIHGAQQVKGRPNAWVIPDDREFADAFNVERRGDTVVVVNAPTVDQLSGVSADVTPEAESNASGRSQVARAQVPIRSP</sequence>
<dbReference type="EMBL" id="JBHSHT010000001">
    <property type="protein sequence ID" value="MFC4824510.1"/>
    <property type="molecule type" value="Genomic_DNA"/>
</dbReference>
<dbReference type="NCBIfam" id="NF038145">
    <property type="entry name" value="Hvo_1808_fam"/>
    <property type="match status" value="1"/>
</dbReference>
<evidence type="ECO:0000313" key="2">
    <source>
        <dbReference type="EMBL" id="MFC4824510.1"/>
    </source>
</evidence>
<organism evidence="2 3">
    <name type="scientific">Halorussus aquaticus</name>
    <dbReference type="NCBI Taxonomy" id="2953748"/>
    <lineage>
        <taxon>Archaea</taxon>
        <taxon>Methanobacteriati</taxon>
        <taxon>Methanobacteriota</taxon>
        <taxon>Stenosarchaea group</taxon>
        <taxon>Halobacteria</taxon>
        <taxon>Halobacteriales</taxon>
        <taxon>Haladaptataceae</taxon>
        <taxon>Halorussus</taxon>
    </lineage>
</organism>
<keyword evidence="3" id="KW-1185">Reference proteome</keyword>
<name>A0ABD5Q1B2_9EURY</name>
<dbReference type="InterPro" id="IPR047792">
    <property type="entry name" value="Hvo_1808-like"/>
</dbReference>
<accession>A0ABD5Q1B2</accession>
<protein>
    <submittedName>
        <fullName evidence="2">Hvo_1808 family surface protein</fullName>
    </submittedName>
</protein>
<evidence type="ECO:0000256" key="1">
    <source>
        <dbReference type="SAM" id="MobiDB-lite"/>
    </source>
</evidence>
<dbReference type="Gene3D" id="1.10.10.2910">
    <property type="match status" value="1"/>
</dbReference>
<dbReference type="Proteomes" id="UP001595945">
    <property type="component" value="Unassembled WGS sequence"/>
</dbReference>